<name>A0A1B1NAL4_9MICO</name>
<evidence type="ECO:0000313" key="1">
    <source>
        <dbReference type="EMBL" id="ANS78458.1"/>
    </source>
</evidence>
<proteinExistence type="predicted"/>
<evidence type="ECO:0000313" key="2">
    <source>
        <dbReference type="Proteomes" id="UP000092482"/>
    </source>
</evidence>
<gene>
    <name evidence="1" type="ORF">SGUI_1062</name>
</gene>
<dbReference type="EMBL" id="CP014989">
    <property type="protein sequence ID" value="ANS78458.1"/>
    <property type="molecule type" value="Genomic_DNA"/>
</dbReference>
<accession>A0A1B1NAL4</accession>
<dbReference type="KEGG" id="serj:SGUI_1062"/>
<sequence length="193" mass="20295">MPTDAEAYANTWVRAWGRGDDATLETLSSTDALQQAKDNPGDSHWDFDHADSGAGTYHATYTNSQDGRHLTLAVDLAAATAGEEHAVRDLELTGADQVIPTDAEAYADAWVRAWGRGDDATLENLSSTDALQAGRSTPGDAHWSYDGGEAGAGSLHASYVNDEDGRTLDLTVDLSIASVGGEHAVTEVTFGEG</sequence>
<dbReference type="RefSeq" id="WP_066637251.1">
    <property type="nucleotide sequence ID" value="NZ_CP014989.1"/>
</dbReference>
<dbReference type="OrthoDB" id="4872142at2"/>
<dbReference type="STRING" id="1758689.SGUI_1062"/>
<protein>
    <submittedName>
        <fullName evidence="1">Uncharacterized protein</fullName>
    </submittedName>
</protein>
<dbReference type="Proteomes" id="UP000092482">
    <property type="component" value="Chromosome"/>
</dbReference>
<dbReference type="AlphaFoldDB" id="A0A1B1NAL4"/>
<reference evidence="1 2" key="1">
    <citation type="submission" date="2016-03" db="EMBL/GenBank/DDBJ databases">
        <title>Shallow-sea hydrothermal system.</title>
        <authorList>
            <person name="Tang K."/>
        </authorList>
    </citation>
    <scope>NUCLEOTIDE SEQUENCE [LARGE SCALE GENOMIC DNA]</scope>
    <source>
        <strain evidence="1 2">JLT9</strain>
    </source>
</reference>
<keyword evidence="2" id="KW-1185">Reference proteome</keyword>
<organism evidence="1 2">
    <name type="scientific">Serinicoccus hydrothermalis</name>
    <dbReference type="NCBI Taxonomy" id="1758689"/>
    <lineage>
        <taxon>Bacteria</taxon>
        <taxon>Bacillati</taxon>
        <taxon>Actinomycetota</taxon>
        <taxon>Actinomycetes</taxon>
        <taxon>Micrococcales</taxon>
        <taxon>Ornithinimicrobiaceae</taxon>
        <taxon>Serinicoccus</taxon>
    </lineage>
</organism>